<gene>
    <name evidence="2" type="ORF">H8K43_03490</name>
</gene>
<sequence length="197" mass="21872">MFRILKIATVLAVPVLMAACAHPITLKSDLDKISAVQTSQKIDKSVGYYIDPASLNAEVTTPGGGGDKVKYSPYQDIEPGFYKVLSNVFKDVNRLKSPQEKELITKYDISLIFTPIILTNSSSPSPLTWPPTKFTTELTCKVTDKNGQLIVEKKVVGDGAAEFDEFKRDHSLSARRSTEDLLQKLQKVLLETPELRK</sequence>
<evidence type="ECO:0000256" key="1">
    <source>
        <dbReference type="SAM" id="SignalP"/>
    </source>
</evidence>
<dbReference type="EMBL" id="JACOGD010000002">
    <property type="protein sequence ID" value="MBC3930725.1"/>
    <property type="molecule type" value="Genomic_DNA"/>
</dbReference>
<keyword evidence="3" id="KW-1185">Reference proteome</keyword>
<feature type="signal peptide" evidence="1">
    <location>
        <begin position="1"/>
        <end position="21"/>
    </location>
</feature>
<dbReference type="Proteomes" id="UP000654304">
    <property type="component" value="Unassembled WGS sequence"/>
</dbReference>
<evidence type="ECO:0000313" key="3">
    <source>
        <dbReference type="Proteomes" id="UP000654304"/>
    </source>
</evidence>
<dbReference type="PROSITE" id="PS51257">
    <property type="entry name" value="PROKAR_LIPOPROTEIN"/>
    <property type="match status" value="1"/>
</dbReference>
<reference evidence="2 3" key="1">
    <citation type="submission" date="2020-08" db="EMBL/GenBank/DDBJ databases">
        <title>Novel species isolated from subtropical streams in China.</title>
        <authorList>
            <person name="Lu H."/>
        </authorList>
    </citation>
    <scope>NUCLEOTIDE SEQUENCE [LARGE SCALE GENOMIC DNA]</scope>
    <source>
        <strain evidence="2 3">CY22W</strain>
    </source>
</reference>
<keyword evidence="1" id="KW-0732">Signal</keyword>
<feature type="chain" id="PRO_5045559035" description="Lipoprotein" evidence="1">
    <location>
        <begin position="22"/>
        <end position="197"/>
    </location>
</feature>
<protein>
    <recommendedName>
        <fullName evidence="4">Lipoprotein</fullName>
    </recommendedName>
</protein>
<evidence type="ECO:0000313" key="2">
    <source>
        <dbReference type="EMBL" id="MBC3930725.1"/>
    </source>
</evidence>
<proteinExistence type="predicted"/>
<evidence type="ECO:0008006" key="4">
    <source>
        <dbReference type="Google" id="ProtNLM"/>
    </source>
</evidence>
<comment type="caution">
    <text evidence="2">The sequence shown here is derived from an EMBL/GenBank/DDBJ whole genome shotgun (WGS) entry which is preliminary data.</text>
</comment>
<name>A0ABR7A1C9_9BURK</name>
<organism evidence="2 3">
    <name type="scientific">Undibacterium curvum</name>
    <dbReference type="NCBI Taxonomy" id="2762294"/>
    <lineage>
        <taxon>Bacteria</taxon>
        <taxon>Pseudomonadati</taxon>
        <taxon>Pseudomonadota</taxon>
        <taxon>Betaproteobacteria</taxon>
        <taxon>Burkholderiales</taxon>
        <taxon>Oxalobacteraceae</taxon>
        <taxon>Undibacterium</taxon>
    </lineage>
</organism>
<accession>A0ABR7A1C9</accession>